<protein>
    <submittedName>
        <fullName evidence="1">Uncharacterized protein</fullName>
    </submittedName>
</protein>
<evidence type="ECO:0000313" key="4">
    <source>
        <dbReference type="Proteomes" id="UP001330827"/>
    </source>
</evidence>
<reference evidence="2 4" key="2">
    <citation type="submission" date="2022-10" db="EMBL/GenBank/DDBJ databases">
        <title>The complete genomes of actinobacterial strains from the NBC collection.</title>
        <authorList>
            <person name="Joergensen T.S."/>
            <person name="Alvarez Arevalo M."/>
            <person name="Sterndorff E.B."/>
            <person name="Faurdal D."/>
            <person name="Vuksanovic O."/>
            <person name="Mourched A.-S."/>
            <person name="Charusanti P."/>
            <person name="Shaw S."/>
            <person name="Blin K."/>
            <person name="Weber T."/>
        </authorList>
    </citation>
    <scope>NUCLEOTIDE SEQUENCE [LARGE SCALE GENOMIC DNA]</scope>
    <source>
        <strain evidence="2 4">NBC 01769</strain>
    </source>
</reference>
<dbReference type="Gene3D" id="3.30.160.800">
    <property type="match status" value="1"/>
</dbReference>
<dbReference type="Proteomes" id="UP001330827">
    <property type="component" value="Chromosome"/>
</dbReference>
<dbReference type="Proteomes" id="UP000318186">
    <property type="component" value="Unassembled WGS sequence"/>
</dbReference>
<organism evidence="1 3">
    <name type="scientific">Streptomyces brevispora</name>
    <dbReference type="NCBI Taxonomy" id="887462"/>
    <lineage>
        <taxon>Bacteria</taxon>
        <taxon>Bacillati</taxon>
        <taxon>Actinomycetota</taxon>
        <taxon>Actinomycetes</taxon>
        <taxon>Kitasatosporales</taxon>
        <taxon>Streptomycetaceae</taxon>
        <taxon>Streptomyces</taxon>
    </lineage>
</organism>
<name>A0A561V3X7_9ACTN</name>
<evidence type="ECO:0000313" key="3">
    <source>
        <dbReference type="Proteomes" id="UP000318186"/>
    </source>
</evidence>
<reference evidence="1 3" key="1">
    <citation type="submission" date="2019-06" db="EMBL/GenBank/DDBJ databases">
        <title>Sequencing the genomes of 1000 actinobacteria strains.</title>
        <authorList>
            <person name="Klenk H.-P."/>
        </authorList>
    </citation>
    <scope>NUCLEOTIDE SEQUENCE [LARGE SCALE GENOMIC DNA]</scope>
    <source>
        <strain evidence="1 3">DSM 42059</strain>
    </source>
</reference>
<proteinExistence type="predicted"/>
<keyword evidence="4" id="KW-1185">Reference proteome</keyword>
<sequence length="89" mass="10347">MQAKETVFADLMQGRTQQFQVPLYQRTYSWLRLEYRCMIIAGVSEGLVPRSAVNTCERTDRLHHRRELRCARSLLFVAATRARDALTTS</sequence>
<dbReference type="EMBL" id="VIWW01000001">
    <property type="protein sequence ID" value="TWG06321.1"/>
    <property type="molecule type" value="Genomic_DNA"/>
</dbReference>
<evidence type="ECO:0000313" key="2">
    <source>
        <dbReference type="EMBL" id="WSC12728.1"/>
    </source>
</evidence>
<evidence type="ECO:0000313" key="1">
    <source>
        <dbReference type="EMBL" id="TWG06321.1"/>
    </source>
</evidence>
<dbReference type="AlphaFoldDB" id="A0A561V3X7"/>
<dbReference type="EMBL" id="CP109114">
    <property type="protein sequence ID" value="WSC12728.1"/>
    <property type="molecule type" value="Genomic_DNA"/>
</dbReference>
<accession>A0A561V3X7</accession>
<gene>
    <name evidence="1" type="ORF">FHX80_114816</name>
    <name evidence="2" type="ORF">OIE64_07675</name>
</gene>